<dbReference type="EMBL" id="JARGDH010000003">
    <property type="protein sequence ID" value="KAL0272456.1"/>
    <property type="molecule type" value="Genomic_DNA"/>
</dbReference>
<dbReference type="Gene3D" id="1.10.8.10">
    <property type="entry name" value="DNA helicase RuvA subunit, C-terminal domain"/>
    <property type="match status" value="1"/>
</dbReference>
<dbReference type="Gene3D" id="1.25.40.420">
    <property type="match status" value="1"/>
</dbReference>
<dbReference type="PANTHER" id="PTHR24413">
    <property type="entry name" value="SPECKLE-TYPE POZ PROTEIN"/>
    <property type="match status" value="1"/>
</dbReference>
<dbReference type="InterPro" id="IPR011333">
    <property type="entry name" value="SKP1/BTB/POZ_sf"/>
</dbReference>
<dbReference type="Pfam" id="PF00651">
    <property type="entry name" value="BTB"/>
    <property type="match status" value="1"/>
</dbReference>
<evidence type="ECO:0000313" key="2">
    <source>
        <dbReference type="EMBL" id="KAL0272456.1"/>
    </source>
</evidence>
<proteinExistence type="predicted"/>
<feature type="domain" description="BTB" evidence="1">
    <location>
        <begin position="601"/>
        <end position="668"/>
    </location>
</feature>
<gene>
    <name evidence="2" type="ORF">PYX00_005416</name>
</gene>
<comment type="caution">
    <text evidence="2">The sequence shown here is derived from an EMBL/GenBank/DDBJ whole genome shotgun (WGS) entry which is preliminary data.</text>
</comment>
<dbReference type="PROSITE" id="PS50097">
    <property type="entry name" value="BTB"/>
    <property type="match status" value="1"/>
</dbReference>
<organism evidence="2">
    <name type="scientific">Menopon gallinae</name>
    <name type="common">poultry shaft louse</name>
    <dbReference type="NCBI Taxonomy" id="328185"/>
    <lineage>
        <taxon>Eukaryota</taxon>
        <taxon>Metazoa</taxon>
        <taxon>Ecdysozoa</taxon>
        <taxon>Arthropoda</taxon>
        <taxon>Hexapoda</taxon>
        <taxon>Insecta</taxon>
        <taxon>Pterygota</taxon>
        <taxon>Neoptera</taxon>
        <taxon>Paraneoptera</taxon>
        <taxon>Psocodea</taxon>
        <taxon>Troctomorpha</taxon>
        <taxon>Phthiraptera</taxon>
        <taxon>Amblycera</taxon>
        <taxon>Menoponidae</taxon>
        <taxon>Menopon</taxon>
    </lineage>
</organism>
<evidence type="ECO:0000259" key="1">
    <source>
        <dbReference type="PROSITE" id="PS50097"/>
    </source>
</evidence>
<reference evidence="2" key="1">
    <citation type="journal article" date="2024" name="Gigascience">
        <title>Chromosome-level genome of the poultry shaft louse Menopon gallinae provides insight into the host-switching and adaptive evolution of parasitic lice.</title>
        <authorList>
            <person name="Xu Y."/>
            <person name="Ma L."/>
            <person name="Liu S."/>
            <person name="Liang Y."/>
            <person name="Liu Q."/>
            <person name="He Z."/>
            <person name="Tian L."/>
            <person name="Duan Y."/>
            <person name="Cai W."/>
            <person name="Li H."/>
            <person name="Song F."/>
        </authorList>
    </citation>
    <scope>NUCLEOTIDE SEQUENCE</scope>
    <source>
        <strain evidence="2">Cailab_2023a</strain>
    </source>
</reference>
<dbReference type="Gene3D" id="3.30.710.10">
    <property type="entry name" value="Potassium Channel Kv1.1, Chain A"/>
    <property type="match status" value="2"/>
</dbReference>
<dbReference type="SUPFAM" id="SSF54695">
    <property type="entry name" value="POZ domain"/>
    <property type="match status" value="1"/>
</dbReference>
<protein>
    <recommendedName>
        <fullName evidence="1">BTB domain-containing protein</fullName>
    </recommendedName>
</protein>
<name>A0AAW2HSJ1_9NEOP</name>
<accession>A0AAW2HSJ1</accession>
<dbReference type="SMART" id="SM00225">
    <property type="entry name" value="BTB"/>
    <property type="match status" value="2"/>
</dbReference>
<sequence>MSGANRFIGSWEIILTVPRLSSGEGIEGTIFHLSKTGDVTWEIPEDAVSIPLFSCETYEVVMRGFLKLRFGAYKGHVLDFTIQMEVPGVQFAMNGESSYIMYCRKVDGAHTEDLIELPFSLLPALEDSYFSDLSIVASNNREFLVHTCILKLNAPDIDWTANPTPLSGLPEEVIGTILHFLYAQCLPPDLHENVAKQVIVSAPDYPDLEPLVSMCQSYIKNMTLKREIISLISDMHSCASRIVDYFSNKDAKNLMSNPVKLCYAVKSSIREAAVACSKMMLLCDLYNRKKDEISLEGGHEIIRYGKSRIPVFMSQIQRFFQGVKSTFSSSLTSQKQELACYLVPETEAILDAVASFLLKVKSLLATMLAELEADSGCHIEYETLEQRMDKVLYLKGLVRLRFLCHRINYILLHLQRKKESFKAMTSGNKIRSVARNLERLIERLPFFLLRLEEVADDLDEKLEWNESQFCFKVGTSIVSEVIKNLLAHKEALQDLLVELCELVQRDSFSQSLVALGLLDPSLSAGSNTTENFKTNKQSQWTPKQHGYTFNLTEFLCVSPPPHRNHLSKAAMQLLRTGQETDMVFEVITNKDQDGDENSTETDSKPVTEVLRVEAHRVIIAARCDWFRRALLSGMQEDINRKIEVHNTSPTLFALFLEYLYSGRLDYSSLSVEQISELLLLSDRYEVDSLKQACEHELKSHLDVESVVYFFSMADQSNAKILKSACTQYIAQNLDVVISSESFNELPDNLQTEIYDLVKWGKPIYCSSEKVYSQSPYRVADIEQMVSNVHLNSRELSRSENEELPLTQDSARLEAAIERLRDIVDTNTSRSQLVRFILAADYDIVRAASYYFTSMLPSHRKH</sequence>
<dbReference type="InterPro" id="IPR000210">
    <property type="entry name" value="BTB/POZ_dom"/>
</dbReference>
<dbReference type="CDD" id="cd18186">
    <property type="entry name" value="BTB_POZ_ZBTB_KLHL-like"/>
    <property type="match status" value="1"/>
</dbReference>
<dbReference type="AlphaFoldDB" id="A0AAW2HSJ1"/>